<accession>A0A918CKM1</accession>
<gene>
    <name evidence="1" type="ORF">GCM10008957_44050</name>
</gene>
<dbReference type="Proteomes" id="UP000603865">
    <property type="component" value="Unassembled WGS sequence"/>
</dbReference>
<evidence type="ECO:0000313" key="2">
    <source>
        <dbReference type="Proteomes" id="UP000603865"/>
    </source>
</evidence>
<sequence length="75" mass="8763">MSQIMVYDIECAWVPGTTDRVRFRLTRNHKAKVQIRELAVSKLIAMFGRSLLEDLYLRGRAQLRLSDHQLSELAF</sequence>
<dbReference type="AlphaFoldDB" id="A0A918CKM1"/>
<dbReference type="EMBL" id="BMQL01000042">
    <property type="protein sequence ID" value="GGR27968.1"/>
    <property type="molecule type" value="Genomic_DNA"/>
</dbReference>
<protein>
    <submittedName>
        <fullName evidence="1">Uncharacterized protein</fullName>
    </submittedName>
</protein>
<reference evidence="1" key="2">
    <citation type="submission" date="2020-09" db="EMBL/GenBank/DDBJ databases">
        <authorList>
            <person name="Sun Q."/>
            <person name="Ohkuma M."/>
        </authorList>
    </citation>
    <scope>NUCLEOTIDE SEQUENCE</scope>
    <source>
        <strain evidence="1">JCM 31311</strain>
    </source>
</reference>
<comment type="caution">
    <text evidence="1">The sequence shown here is derived from an EMBL/GenBank/DDBJ whole genome shotgun (WGS) entry which is preliminary data.</text>
</comment>
<name>A0A918CKM1_9DEIO</name>
<evidence type="ECO:0000313" key="1">
    <source>
        <dbReference type="EMBL" id="GGR27968.1"/>
    </source>
</evidence>
<reference evidence="1" key="1">
    <citation type="journal article" date="2014" name="Int. J. Syst. Evol. Microbiol.">
        <title>Complete genome sequence of Corynebacterium casei LMG S-19264T (=DSM 44701T), isolated from a smear-ripened cheese.</title>
        <authorList>
            <consortium name="US DOE Joint Genome Institute (JGI-PGF)"/>
            <person name="Walter F."/>
            <person name="Albersmeier A."/>
            <person name="Kalinowski J."/>
            <person name="Ruckert C."/>
        </authorList>
    </citation>
    <scope>NUCLEOTIDE SEQUENCE</scope>
    <source>
        <strain evidence="1">JCM 31311</strain>
    </source>
</reference>
<keyword evidence="2" id="KW-1185">Reference proteome</keyword>
<dbReference type="RefSeq" id="WP_229776432.1">
    <property type="nucleotide sequence ID" value="NZ_BMQL01000042.1"/>
</dbReference>
<organism evidence="1 2">
    <name type="scientific">Deinococcus ruber</name>
    <dbReference type="NCBI Taxonomy" id="1848197"/>
    <lineage>
        <taxon>Bacteria</taxon>
        <taxon>Thermotogati</taxon>
        <taxon>Deinococcota</taxon>
        <taxon>Deinococci</taxon>
        <taxon>Deinococcales</taxon>
        <taxon>Deinococcaceae</taxon>
        <taxon>Deinococcus</taxon>
    </lineage>
</organism>
<proteinExistence type="predicted"/>